<keyword evidence="3" id="KW-0436">Ligase</keyword>
<sequence>MTIDTVLIANRGEIARRIIRTVRELGMRSVAVYSDADAEAPHVHEADEAIHIGGSAAVDSYLRVDAILAAAEATGAQAIHPGYGFLSESVQLARACAAAGVIFIGPGERALQIMGDKATAREHVAQHGVPVVPGFSAADLDDEQIRVRADEVGYPLLVKPSAGGGGKGMEIVRSGDELAGALATARRVASAAFGDDSMVLERLVQRPRHIEVQVFGDTHGNVVALGERECTLQRRHQKVIEEAPAASLPDSVRRRLLDAAVAAAGSVDYVGAGTVEFLVDADALDDVFFIEMNTRLQVEHPVTEEVTGLDLVALQLHIAAGGAIDPAPAVRGHAVEARVYAESPERGFLPSTGQVLLFDPPRDVRVDAAIETGSEISGFYDPMIAKVVAHGPNRATALRRLDSALARTVVLGVDTNIGFLRALIRDERVMSGDLDTGLIETMLPFPAAQPTPAMLAAAAQALQAGRTGTVADIWHQLPGWRLGGAATAARTVFLTDQDEQVEAPAAYARGIPTATDRDGAVWVFADGTTSRLRPLSRRARMQRRLAEQEKASGPREPEGRAPMPGSIVAVHVADGDTVREGEPLVSIEAMKMEHPVLAPHDGTVHLLVALGDQVRRDQPVARVSEQETA</sequence>
<dbReference type="GO" id="GO:0046872">
    <property type="term" value="F:metal ion binding"/>
    <property type="evidence" value="ECO:0007669"/>
    <property type="project" value="InterPro"/>
</dbReference>
<dbReference type="InterPro" id="IPR011053">
    <property type="entry name" value="Single_hybrid_motif"/>
</dbReference>
<dbReference type="PROSITE" id="PS00866">
    <property type="entry name" value="CPSASE_1"/>
    <property type="match status" value="1"/>
</dbReference>
<dbReference type="InterPro" id="IPR050856">
    <property type="entry name" value="Biotin_carboxylase_complex"/>
</dbReference>
<keyword evidence="6" id="KW-0092">Biotin</keyword>
<comment type="cofactor">
    <cofactor evidence="1">
        <name>biotin</name>
        <dbReference type="ChEBI" id="CHEBI:57586"/>
    </cofactor>
</comment>
<dbReference type="InterPro" id="IPR016185">
    <property type="entry name" value="PreATP-grasp_dom_sf"/>
</dbReference>
<keyword evidence="4 7" id="KW-0547">Nucleotide-binding</keyword>
<dbReference type="PROSITE" id="PS00188">
    <property type="entry name" value="BIOTIN"/>
    <property type="match status" value="1"/>
</dbReference>
<evidence type="ECO:0000256" key="8">
    <source>
        <dbReference type="SAM" id="MobiDB-lite"/>
    </source>
</evidence>
<dbReference type="SUPFAM" id="SSF51230">
    <property type="entry name" value="Single hybrid motif"/>
    <property type="match status" value="1"/>
</dbReference>
<dbReference type="GO" id="GO:0005524">
    <property type="term" value="F:ATP binding"/>
    <property type="evidence" value="ECO:0007669"/>
    <property type="project" value="UniProtKB-UniRule"/>
</dbReference>
<dbReference type="PROSITE" id="PS50968">
    <property type="entry name" value="BIOTINYL_LIPOYL"/>
    <property type="match status" value="1"/>
</dbReference>
<dbReference type="RefSeq" id="WP_182253127.1">
    <property type="nucleotide sequence ID" value="NZ_CP043732.1"/>
</dbReference>
<dbReference type="Pfam" id="PF00364">
    <property type="entry name" value="Biotin_lipoyl"/>
    <property type="match status" value="1"/>
</dbReference>
<evidence type="ECO:0000259" key="10">
    <source>
        <dbReference type="PROSITE" id="PS50975"/>
    </source>
</evidence>
<feature type="domain" description="ATP-grasp" evidence="10">
    <location>
        <begin position="121"/>
        <end position="320"/>
    </location>
</feature>
<evidence type="ECO:0000256" key="6">
    <source>
        <dbReference type="ARBA" id="ARBA00023267"/>
    </source>
</evidence>
<dbReference type="SUPFAM" id="SSF52440">
    <property type="entry name" value="PreATP-grasp domain"/>
    <property type="match status" value="1"/>
</dbReference>
<dbReference type="Proteomes" id="UP000515708">
    <property type="component" value="Chromosome"/>
</dbReference>
<dbReference type="AlphaFoldDB" id="A0A7D7WFK4"/>
<evidence type="ECO:0000259" key="11">
    <source>
        <dbReference type="PROSITE" id="PS50979"/>
    </source>
</evidence>
<evidence type="ECO:0000256" key="1">
    <source>
        <dbReference type="ARBA" id="ARBA00001953"/>
    </source>
</evidence>
<protein>
    <recommendedName>
        <fullName evidence="2">biotin carboxylase</fullName>
        <ecNumber evidence="2">6.3.4.14</ecNumber>
    </recommendedName>
</protein>
<dbReference type="Gene3D" id="3.30.470.20">
    <property type="entry name" value="ATP-grasp fold, B domain"/>
    <property type="match status" value="1"/>
</dbReference>
<evidence type="ECO:0000256" key="3">
    <source>
        <dbReference type="ARBA" id="ARBA00022598"/>
    </source>
</evidence>
<dbReference type="InterPro" id="IPR011764">
    <property type="entry name" value="Biotin_carboxylation_dom"/>
</dbReference>
<dbReference type="SMART" id="SM00878">
    <property type="entry name" value="Biotin_carb_C"/>
    <property type="match status" value="1"/>
</dbReference>
<dbReference type="PROSITE" id="PS00867">
    <property type="entry name" value="CPSASE_2"/>
    <property type="match status" value="1"/>
</dbReference>
<dbReference type="Pfam" id="PF02785">
    <property type="entry name" value="Biotin_carb_C"/>
    <property type="match status" value="1"/>
</dbReference>
<dbReference type="InterPro" id="IPR000089">
    <property type="entry name" value="Biotin_lipoyl"/>
</dbReference>
<accession>A0A7D7WFK4</accession>
<name>A0A7D7WFK4_9MICO</name>
<dbReference type="PANTHER" id="PTHR18866">
    <property type="entry name" value="CARBOXYLASE:PYRUVATE/ACETYL-COA/PROPIONYL-COA CARBOXYLASE"/>
    <property type="match status" value="1"/>
</dbReference>
<evidence type="ECO:0000256" key="7">
    <source>
        <dbReference type="PROSITE-ProRule" id="PRU00409"/>
    </source>
</evidence>
<dbReference type="InterPro" id="IPR001882">
    <property type="entry name" value="Biotin_BS"/>
</dbReference>
<dbReference type="GO" id="GO:0004075">
    <property type="term" value="F:biotin carboxylase activity"/>
    <property type="evidence" value="ECO:0007669"/>
    <property type="project" value="UniProtKB-EC"/>
</dbReference>
<evidence type="ECO:0000259" key="9">
    <source>
        <dbReference type="PROSITE" id="PS50968"/>
    </source>
</evidence>
<reference evidence="12 13" key="1">
    <citation type="journal article" date="2020" name="Front. Microbiol.">
        <title>Design of Bacterial Strain-Specific qPCR Assays Using NGS Data and Publicly Available Resources and Its Application to Track Biocontrol Strains.</title>
        <authorList>
            <person name="Hernandez I."/>
            <person name="Sant C."/>
            <person name="Martinez R."/>
            <person name="Fernandez C."/>
        </authorList>
    </citation>
    <scope>NUCLEOTIDE SEQUENCE [LARGE SCALE GENOMIC DNA]</scope>
    <source>
        <strain evidence="12 13">B24</strain>
    </source>
</reference>
<dbReference type="PROSITE" id="PS50975">
    <property type="entry name" value="ATP_GRASP"/>
    <property type="match status" value="1"/>
</dbReference>
<dbReference type="FunFam" id="3.40.50.20:FF:000010">
    <property type="entry name" value="Propionyl-CoA carboxylase subunit alpha"/>
    <property type="match status" value="1"/>
</dbReference>
<evidence type="ECO:0000256" key="4">
    <source>
        <dbReference type="ARBA" id="ARBA00022741"/>
    </source>
</evidence>
<dbReference type="InterPro" id="IPR011761">
    <property type="entry name" value="ATP-grasp"/>
</dbReference>
<dbReference type="InterPro" id="IPR005481">
    <property type="entry name" value="BC-like_N"/>
</dbReference>
<evidence type="ECO:0000313" key="12">
    <source>
        <dbReference type="EMBL" id="QMU98117.1"/>
    </source>
</evidence>
<dbReference type="CDD" id="cd06850">
    <property type="entry name" value="biotinyl_domain"/>
    <property type="match status" value="1"/>
</dbReference>
<dbReference type="EC" id="6.3.4.14" evidence="2"/>
<feature type="domain" description="Lipoyl-binding" evidence="9">
    <location>
        <begin position="546"/>
        <end position="624"/>
    </location>
</feature>
<dbReference type="InterPro" id="IPR005479">
    <property type="entry name" value="CPAse_ATP-bd"/>
</dbReference>
<proteinExistence type="predicted"/>
<dbReference type="SUPFAM" id="SSF56059">
    <property type="entry name" value="Glutathione synthetase ATP-binding domain-like"/>
    <property type="match status" value="1"/>
</dbReference>
<dbReference type="PROSITE" id="PS50979">
    <property type="entry name" value="BC"/>
    <property type="match status" value="1"/>
</dbReference>
<dbReference type="InterPro" id="IPR011054">
    <property type="entry name" value="Rudment_hybrid_motif"/>
</dbReference>
<dbReference type="PANTHER" id="PTHR18866:SF33">
    <property type="entry name" value="METHYLCROTONOYL-COA CARBOXYLASE SUBUNIT ALPHA, MITOCHONDRIAL-RELATED"/>
    <property type="match status" value="1"/>
</dbReference>
<dbReference type="Gene3D" id="2.40.50.100">
    <property type="match status" value="1"/>
</dbReference>
<dbReference type="InterPro" id="IPR005482">
    <property type="entry name" value="Biotin_COase_C"/>
</dbReference>
<dbReference type="Pfam" id="PF00289">
    <property type="entry name" value="Biotin_carb_N"/>
    <property type="match status" value="1"/>
</dbReference>
<evidence type="ECO:0000313" key="13">
    <source>
        <dbReference type="Proteomes" id="UP000515708"/>
    </source>
</evidence>
<feature type="domain" description="Biotin carboxylation" evidence="11">
    <location>
        <begin position="2"/>
        <end position="444"/>
    </location>
</feature>
<feature type="compositionally biased region" description="Basic and acidic residues" evidence="8">
    <location>
        <begin position="544"/>
        <end position="559"/>
    </location>
</feature>
<dbReference type="SUPFAM" id="SSF51246">
    <property type="entry name" value="Rudiment single hybrid motif"/>
    <property type="match status" value="1"/>
</dbReference>
<gene>
    <name evidence="12" type="ORF">FVO59_13595</name>
</gene>
<organism evidence="12 13">
    <name type="scientific">Microbacterium esteraromaticum</name>
    <dbReference type="NCBI Taxonomy" id="57043"/>
    <lineage>
        <taxon>Bacteria</taxon>
        <taxon>Bacillati</taxon>
        <taxon>Actinomycetota</taxon>
        <taxon>Actinomycetes</taxon>
        <taxon>Micrococcales</taxon>
        <taxon>Microbacteriaceae</taxon>
        <taxon>Microbacterium</taxon>
    </lineage>
</organism>
<dbReference type="EMBL" id="CP043732">
    <property type="protein sequence ID" value="QMU98117.1"/>
    <property type="molecule type" value="Genomic_DNA"/>
</dbReference>
<dbReference type="Pfam" id="PF02786">
    <property type="entry name" value="CPSase_L_D2"/>
    <property type="match status" value="1"/>
</dbReference>
<feature type="region of interest" description="Disordered" evidence="8">
    <location>
        <begin position="536"/>
        <end position="565"/>
    </location>
</feature>
<keyword evidence="5 7" id="KW-0067">ATP-binding</keyword>
<evidence type="ECO:0000256" key="2">
    <source>
        <dbReference type="ARBA" id="ARBA00013263"/>
    </source>
</evidence>
<evidence type="ECO:0000256" key="5">
    <source>
        <dbReference type="ARBA" id="ARBA00022840"/>
    </source>
</evidence>